<keyword evidence="11 15" id="KW-0868">Chloride</keyword>
<dbReference type="InterPro" id="IPR046342">
    <property type="entry name" value="CBS_dom_sf"/>
</dbReference>
<evidence type="ECO:0000256" key="15">
    <source>
        <dbReference type="RuleBase" id="RU361221"/>
    </source>
</evidence>
<dbReference type="Pfam" id="PF00654">
    <property type="entry name" value="Voltage_CLC"/>
    <property type="match status" value="1"/>
</dbReference>
<evidence type="ECO:0000256" key="4">
    <source>
        <dbReference type="ARBA" id="ARBA00022555"/>
    </source>
</evidence>
<dbReference type="InterPro" id="IPR014743">
    <property type="entry name" value="Cl-channel_core"/>
</dbReference>
<accession>A0AAW2RPW3</accession>
<dbReference type="InterPro" id="IPR001807">
    <property type="entry name" value="ClC"/>
</dbReference>
<comment type="similarity">
    <text evidence="2 15">Belongs to the chloride channel (TC 2.A.49) family.</text>
</comment>
<evidence type="ECO:0000256" key="8">
    <source>
        <dbReference type="ARBA" id="ARBA00023065"/>
    </source>
</evidence>
<dbReference type="Gene3D" id="1.10.3080.10">
    <property type="entry name" value="Clc chloride channel"/>
    <property type="match status" value="1"/>
</dbReference>
<keyword evidence="5" id="KW-0812">Transmembrane</keyword>
<name>A0AAW2RPW3_9LAMI</name>
<keyword evidence="10" id="KW-0869">Chloride channel</keyword>
<dbReference type="CDD" id="cd02799">
    <property type="entry name" value="tRNA_bind_EMAP-II_like"/>
    <property type="match status" value="1"/>
</dbReference>
<reference evidence="18" key="2">
    <citation type="journal article" date="2024" name="Plant">
        <title>Genomic evolution and insights into agronomic trait innovations of Sesamum species.</title>
        <authorList>
            <person name="Miao H."/>
            <person name="Wang L."/>
            <person name="Qu L."/>
            <person name="Liu H."/>
            <person name="Sun Y."/>
            <person name="Le M."/>
            <person name="Wang Q."/>
            <person name="Wei S."/>
            <person name="Zheng Y."/>
            <person name="Lin W."/>
            <person name="Duan Y."/>
            <person name="Cao H."/>
            <person name="Xiong S."/>
            <person name="Wang X."/>
            <person name="Wei L."/>
            <person name="Li C."/>
            <person name="Ma Q."/>
            <person name="Ju M."/>
            <person name="Zhao R."/>
            <person name="Li G."/>
            <person name="Mu C."/>
            <person name="Tian Q."/>
            <person name="Mei H."/>
            <person name="Zhang T."/>
            <person name="Gao T."/>
            <person name="Zhang H."/>
        </authorList>
    </citation>
    <scope>NUCLEOTIDE SEQUENCE</scope>
    <source>
        <strain evidence="18">KEN8</strain>
    </source>
</reference>
<evidence type="ECO:0000256" key="3">
    <source>
        <dbReference type="ARBA" id="ARBA00022448"/>
    </source>
</evidence>
<dbReference type="PROSITE" id="PS51371">
    <property type="entry name" value="CBS"/>
    <property type="match status" value="1"/>
</dbReference>
<dbReference type="Gene3D" id="2.40.50.140">
    <property type="entry name" value="Nucleic acid-binding proteins"/>
    <property type="match status" value="1"/>
</dbReference>
<keyword evidence="12" id="KW-0407">Ion channel</keyword>
<evidence type="ECO:0000259" key="16">
    <source>
        <dbReference type="PROSITE" id="PS50886"/>
    </source>
</evidence>
<gene>
    <name evidence="18" type="ORF">Scaly_0485500</name>
</gene>
<evidence type="ECO:0000256" key="13">
    <source>
        <dbReference type="PROSITE-ProRule" id="PRU00209"/>
    </source>
</evidence>
<evidence type="ECO:0000256" key="7">
    <source>
        <dbReference type="ARBA" id="ARBA00022989"/>
    </source>
</evidence>
<dbReference type="SUPFAM" id="SSF50249">
    <property type="entry name" value="Nucleic acid-binding proteins"/>
    <property type="match status" value="1"/>
</dbReference>
<evidence type="ECO:0000256" key="14">
    <source>
        <dbReference type="PROSITE-ProRule" id="PRU00703"/>
    </source>
</evidence>
<evidence type="ECO:0000256" key="5">
    <source>
        <dbReference type="ARBA" id="ARBA00022692"/>
    </source>
</evidence>
<keyword evidence="3 15" id="KW-0813">Transport</keyword>
<dbReference type="GO" id="GO:0005254">
    <property type="term" value="F:chloride channel activity"/>
    <property type="evidence" value="ECO:0007669"/>
    <property type="project" value="UniProtKB-UniRule"/>
</dbReference>
<feature type="domain" description="CBS" evidence="17">
    <location>
        <begin position="723"/>
        <end position="779"/>
    </location>
</feature>
<keyword evidence="8 15" id="KW-0406">Ion transport</keyword>
<proteinExistence type="inferred from homology"/>
<evidence type="ECO:0000259" key="17">
    <source>
        <dbReference type="PROSITE" id="PS51371"/>
    </source>
</evidence>
<dbReference type="GO" id="GO:0034707">
    <property type="term" value="C:chloride channel complex"/>
    <property type="evidence" value="ECO:0007669"/>
    <property type="project" value="UniProtKB-KW"/>
</dbReference>
<keyword evidence="14" id="KW-0129">CBS domain</keyword>
<comment type="caution">
    <text evidence="18">The sequence shown here is derived from an EMBL/GenBank/DDBJ whole genome shotgun (WGS) entry which is preliminary data.</text>
</comment>
<dbReference type="InterPro" id="IPR050368">
    <property type="entry name" value="ClC-type_chloride_channel"/>
</dbReference>
<keyword evidence="4 13" id="KW-0820">tRNA-binding</keyword>
<dbReference type="InterPro" id="IPR002547">
    <property type="entry name" value="tRNA-bd_dom"/>
</dbReference>
<evidence type="ECO:0000256" key="11">
    <source>
        <dbReference type="ARBA" id="ARBA00023214"/>
    </source>
</evidence>
<protein>
    <recommendedName>
        <fullName evidence="15">Chloride channel protein</fullName>
    </recommendedName>
</protein>
<evidence type="ECO:0000256" key="9">
    <source>
        <dbReference type="ARBA" id="ARBA00023136"/>
    </source>
</evidence>
<dbReference type="InterPro" id="IPR012340">
    <property type="entry name" value="NA-bd_OB-fold"/>
</dbReference>
<dbReference type="FunFam" id="2.40.50.140:FF:000225">
    <property type="entry name" value="tyrosine--tRNA ligase, cytoplasmic"/>
    <property type="match status" value="1"/>
</dbReference>
<evidence type="ECO:0000256" key="2">
    <source>
        <dbReference type="ARBA" id="ARBA00009476"/>
    </source>
</evidence>
<dbReference type="PROSITE" id="PS50886">
    <property type="entry name" value="TRBD"/>
    <property type="match status" value="1"/>
</dbReference>
<dbReference type="SUPFAM" id="SSF81340">
    <property type="entry name" value="Clc chloride channel"/>
    <property type="match status" value="1"/>
</dbReference>
<evidence type="ECO:0000256" key="10">
    <source>
        <dbReference type="ARBA" id="ARBA00023173"/>
    </source>
</evidence>
<evidence type="ECO:0000256" key="12">
    <source>
        <dbReference type="ARBA" id="ARBA00023303"/>
    </source>
</evidence>
<dbReference type="PANTHER" id="PTHR43427:SF6">
    <property type="entry name" value="CHLORIDE CHANNEL PROTEIN CLC-E"/>
    <property type="match status" value="1"/>
</dbReference>
<dbReference type="InterPro" id="IPR000644">
    <property type="entry name" value="CBS_dom"/>
</dbReference>
<comment type="subcellular location">
    <subcellularLocation>
        <location evidence="1 15">Membrane</location>
        <topology evidence="1 15">Multi-pass membrane protein</topology>
    </subcellularLocation>
</comment>
<dbReference type="Pfam" id="PF00571">
    <property type="entry name" value="CBS"/>
    <property type="match status" value="2"/>
</dbReference>
<reference evidence="18" key="1">
    <citation type="submission" date="2020-06" db="EMBL/GenBank/DDBJ databases">
        <authorList>
            <person name="Li T."/>
            <person name="Hu X."/>
            <person name="Zhang T."/>
            <person name="Song X."/>
            <person name="Zhang H."/>
            <person name="Dai N."/>
            <person name="Sheng W."/>
            <person name="Hou X."/>
            <person name="Wei L."/>
        </authorList>
    </citation>
    <scope>NUCLEOTIDE SEQUENCE</scope>
    <source>
        <strain evidence="18">KEN8</strain>
        <tissue evidence="18">Leaf</tissue>
    </source>
</reference>
<organism evidence="18">
    <name type="scientific">Sesamum calycinum</name>
    <dbReference type="NCBI Taxonomy" id="2727403"/>
    <lineage>
        <taxon>Eukaryota</taxon>
        <taxon>Viridiplantae</taxon>
        <taxon>Streptophyta</taxon>
        <taxon>Embryophyta</taxon>
        <taxon>Tracheophyta</taxon>
        <taxon>Spermatophyta</taxon>
        <taxon>Magnoliopsida</taxon>
        <taxon>eudicotyledons</taxon>
        <taxon>Gunneridae</taxon>
        <taxon>Pentapetalae</taxon>
        <taxon>asterids</taxon>
        <taxon>lamiids</taxon>
        <taxon>Lamiales</taxon>
        <taxon>Pedaliaceae</taxon>
        <taxon>Sesamum</taxon>
    </lineage>
</organism>
<evidence type="ECO:0000313" key="18">
    <source>
        <dbReference type="EMBL" id="KAL0381982.1"/>
    </source>
</evidence>
<dbReference type="GO" id="GO:0000049">
    <property type="term" value="F:tRNA binding"/>
    <property type="evidence" value="ECO:0007669"/>
    <property type="project" value="UniProtKB-UniRule"/>
</dbReference>
<dbReference type="PANTHER" id="PTHR43427">
    <property type="entry name" value="CHLORIDE CHANNEL PROTEIN CLC-E"/>
    <property type="match status" value="1"/>
</dbReference>
<evidence type="ECO:0000256" key="1">
    <source>
        <dbReference type="ARBA" id="ARBA00004141"/>
    </source>
</evidence>
<keyword evidence="7" id="KW-1133">Transmembrane helix</keyword>
<dbReference type="CDD" id="cd04592">
    <property type="entry name" value="CBS_pair_voltage-gated_CLC_euk_bac"/>
    <property type="match status" value="1"/>
</dbReference>
<keyword evidence="9" id="KW-0472">Membrane</keyword>
<keyword evidence="6 13" id="KW-0694">RNA-binding</keyword>
<dbReference type="Pfam" id="PF01588">
    <property type="entry name" value="tRNA_bind"/>
    <property type="match status" value="1"/>
</dbReference>
<dbReference type="SMART" id="SM00116">
    <property type="entry name" value="CBS"/>
    <property type="match status" value="2"/>
</dbReference>
<dbReference type="EMBL" id="JACGWM010000003">
    <property type="protein sequence ID" value="KAL0381982.1"/>
    <property type="molecule type" value="Genomic_DNA"/>
</dbReference>
<dbReference type="GO" id="GO:0009535">
    <property type="term" value="C:chloroplast thylakoid membrane"/>
    <property type="evidence" value="ECO:0007669"/>
    <property type="project" value="TreeGrafter"/>
</dbReference>
<dbReference type="Gene3D" id="3.10.580.10">
    <property type="entry name" value="CBS-domain"/>
    <property type="match status" value="1"/>
</dbReference>
<evidence type="ECO:0000256" key="6">
    <source>
        <dbReference type="ARBA" id="ARBA00022884"/>
    </source>
</evidence>
<feature type="domain" description="TRNA-binding" evidence="16">
    <location>
        <begin position="106"/>
        <end position="209"/>
    </location>
</feature>
<dbReference type="AlphaFoldDB" id="A0AAW2RPW3"/>
<dbReference type="PRINTS" id="PR00762">
    <property type="entry name" value="CLCHANNEL"/>
</dbReference>
<dbReference type="CDD" id="cd00400">
    <property type="entry name" value="Voltage_gated_ClC"/>
    <property type="match status" value="1"/>
</dbReference>
<sequence>MAAATATAHFFFKGTAPFFLSCRRRLLLYHPPNTASLPRRTLIKSYHCCISGSPHAILCNSNSTPLRRREIMHLLCYCTETAAQDNNIAAAPSTTVDVDDTSIREAANTLDIRVGRILKAWRHEEADSLYVEEVDVGEPEPRTICSGLVKYIPLHLIQDRNVIVLANLKPRNMRGVKSFGMLMAASDAAHENVELLVPPLGAVPGERVWFGSVDEKDNLPDVASPNQVQKKKIWELVQPQLKTDESGVAKLGMHHMRTSGASWLREESIEAKWRRVVLVPASGGLVVSLINMIRTAIENDSADGTVLSNIKSTLKPILKTVAACVTLGTGNSLGPEGPSVEIGVSVAKGVCKVLDKGARRKLSLRAAGSAAGISSGFNAAVAGCFFAVESVLWPSPAESSLSLTNTTSMVILSAVIASVMSEIGLGSEPAFAVPVYDFRSPSVQNCHSIFCWVYYVAWFQLAYKSTSFMLVVFDGIQRVGIPRAVLPILGGLSVGLIALAYPEILYWGFQNVDTLLESLPFANSLSADLLLQLVAAKIVATSLCRASGLVGGYYAPSLFIGGATGMAYGKIVGQLISESNPMFHLSILEVASPQAYGLVGMAATLAGVCQVPLTAVLLLFELTQDYRIVLPLLGAVGLSSWITSDKTRKRAIDDARELKNGNNAIATSRGRYSYDSRVNSTSSDTNELNGNSICELESSLCLNDDSDDDADYLASEILVSEAMKTKYVKALMSTSLTDVVSLMLEEKQSCAVIVDDNNQLVGQLTISDIQQFIELSRAKGRKPQVLSVSELCSSSGARCSVSWIATPNMSLFSARSLMNRHGIRQLPVITEDANCGGCPVGLLDRESVDLACRAYAVREGLNWCLKRENFKN</sequence>
<dbReference type="SUPFAM" id="SSF54631">
    <property type="entry name" value="CBS-domain pair"/>
    <property type="match status" value="1"/>
</dbReference>